<proteinExistence type="predicted"/>
<evidence type="ECO:0000313" key="1">
    <source>
        <dbReference type="EMBL" id="RAL22960.1"/>
    </source>
</evidence>
<accession>A0A328C8G7</accession>
<keyword evidence="2" id="KW-1185">Reference proteome</keyword>
<sequence>MRRHLAIIAGSLFVASLLAGCEKRPEPAVDRDALTQQAQVEHQALTEAREALDTRVTGALDDAADQVREAIEEADDIDEATFEFED</sequence>
<reference evidence="1 2" key="1">
    <citation type="submission" date="2018-05" db="EMBL/GenBank/DDBJ databases">
        <title>Lujinxingia marina gen. nov. sp. nov., a new facultative anaerobic member of the class Deltaproteobacteria, and proposal of Lujinxingaceae fam. nov.</title>
        <authorList>
            <person name="Li C.-M."/>
        </authorList>
    </citation>
    <scope>NUCLEOTIDE SEQUENCE [LARGE SCALE GENOMIC DNA]</scope>
    <source>
        <strain evidence="1 2">B210</strain>
    </source>
</reference>
<dbReference type="PROSITE" id="PS51257">
    <property type="entry name" value="PROKAR_LIPOPROTEIN"/>
    <property type="match status" value="1"/>
</dbReference>
<comment type="caution">
    <text evidence="1">The sequence shown here is derived from an EMBL/GenBank/DDBJ whole genome shotgun (WGS) entry which is preliminary data.</text>
</comment>
<protein>
    <submittedName>
        <fullName evidence="1">Uncharacterized protein</fullName>
    </submittedName>
</protein>
<gene>
    <name evidence="1" type="ORF">DL240_08700</name>
</gene>
<dbReference type="Proteomes" id="UP000249169">
    <property type="component" value="Unassembled WGS sequence"/>
</dbReference>
<dbReference type="EMBL" id="QHKO01000003">
    <property type="protein sequence ID" value="RAL22960.1"/>
    <property type="molecule type" value="Genomic_DNA"/>
</dbReference>
<dbReference type="OrthoDB" id="5521273at2"/>
<evidence type="ECO:0000313" key="2">
    <source>
        <dbReference type="Proteomes" id="UP000249169"/>
    </source>
</evidence>
<organism evidence="1 2">
    <name type="scientific">Lujinxingia litoralis</name>
    <dbReference type="NCBI Taxonomy" id="2211119"/>
    <lineage>
        <taxon>Bacteria</taxon>
        <taxon>Deltaproteobacteria</taxon>
        <taxon>Bradymonadales</taxon>
        <taxon>Lujinxingiaceae</taxon>
        <taxon>Lujinxingia</taxon>
    </lineage>
</organism>
<dbReference type="RefSeq" id="WP_111729488.1">
    <property type="nucleotide sequence ID" value="NZ_QHKO01000003.1"/>
</dbReference>
<dbReference type="AlphaFoldDB" id="A0A328C8G7"/>
<name>A0A328C8G7_9DELT</name>